<dbReference type="SUPFAM" id="SSF81383">
    <property type="entry name" value="F-box domain"/>
    <property type="match status" value="1"/>
</dbReference>
<accession>A0A9P6JN33</accession>
<dbReference type="Gene3D" id="3.80.10.10">
    <property type="entry name" value="Ribonuclease Inhibitor"/>
    <property type="match status" value="1"/>
</dbReference>
<feature type="domain" description="F-box" evidence="1">
    <location>
        <begin position="42"/>
        <end position="74"/>
    </location>
</feature>
<feature type="non-terminal residue" evidence="2">
    <location>
        <position position="1"/>
    </location>
</feature>
<dbReference type="OrthoDB" id="2436412at2759"/>
<dbReference type="InterPro" id="IPR036047">
    <property type="entry name" value="F-box-like_dom_sf"/>
</dbReference>
<protein>
    <recommendedName>
        <fullName evidence="1">F-box domain-containing protein</fullName>
    </recommendedName>
</protein>
<dbReference type="AlphaFoldDB" id="A0A9P6JN33"/>
<dbReference type="InterPro" id="IPR001810">
    <property type="entry name" value="F-box_dom"/>
</dbReference>
<dbReference type="EMBL" id="JAAAHW010004063">
    <property type="protein sequence ID" value="KAF9979414.1"/>
    <property type="molecule type" value="Genomic_DNA"/>
</dbReference>
<dbReference type="Gene3D" id="1.20.1280.50">
    <property type="match status" value="1"/>
</dbReference>
<name>A0A9P6JN33_9FUNG</name>
<dbReference type="Pfam" id="PF12937">
    <property type="entry name" value="F-box-like"/>
    <property type="match status" value="1"/>
</dbReference>
<sequence>SKLYFGQTHRLHFNHSVASSDSDNNKLKMNHSPIHIPELVEGIGEYLEQVDLARCAQVCKSWQEVFSPVLYRDFGNRVYRDFGNRMTLWSGVQRFSCHIRSLIVVVSDFPTQAQLGPECRYLTKLALKPPPDAYQPLLWCTRLRDVIDCNPSINAFQIHLNNRFDQTLFREQNILRRMPALKELVIVNDHYPDTTNPESNGVFEAILECGPRLESLRYHIFADGLASEDPSTNINNDALPLWPRLSSLDIDDVDGRGMVLLKRCPNLKQFKTSADYFCYRLDDYRALQPVSQHFISGDGDFSLLEHLELSCLQDPWASHALDDLLQIRNRSSNLKTLKLNIWSISTTMIDILTTRHGTFLEKLDLNVSEGISTHNLGLLLTKCRQLIHMKVYVRNGEAGLQELDEFSPWICIDLQSFHLKFRSRSIDDLMDMMTSFFGVTGFNHVTAESVACISPERFWIQIGALKNLRALHLDTEPKTPPFTKALSIEHKDIEHLCGLRRLLKLVIPLDQEFISNDVKENLQLRRPHLQINHTHR</sequence>
<dbReference type="GO" id="GO:0031146">
    <property type="term" value="P:SCF-dependent proteasomal ubiquitin-dependent protein catabolic process"/>
    <property type="evidence" value="ECO:0007669"/>
    <property type="project" value="TreeGrafter"/>
</dbReference>
<evidence type="ECO:0000259" key="1">
    <source>
        <dbReference type="Pfam" id="PF12937"/>
    </source>
</evidence>
<proteinExistence type="predicted"/>
<evidence type="ECO:0000313" key="3">
    <source>
        <dbReference type="Proteomes" id="UP000749646"/>
    </source>
</evidence>
<dbReference type="PANTHER" id="PTHR13318">
    <property type="entry name" value="PARTNER OF PAIRED, ISOFORM B-RELATED"/>
    <property type="match status" value="1"/>
</dbReference>
<dbReference type="SUPFAM" id="SSF52047">
    <property type="entry name" value="RNI-like"/>
    <property type="match status" value="1"/>
</dbReference>
<reference evidence="2" key="1">
    <citation type="journal article" date="2020" name="Fungal Divers.">
        <title>Resolving the Mortierellaceae phylogeny through synthesis of multi-gene phylogenetics and phylogenomics.</title>
        <authorList>
            <person name="Vandepol N."/>
            <person name="Liber J."/>
            <person name="Desiro A."/>
            <person name="Na H."/>
            <person name="Kennedy M."/>
            <person name="Barry K."/>
            <person name="Grigoriev I.V."/>
            <person name="Miller A.N."/>
            <person name="O'Donnell K."/>
            <person name="Stajich J.E."/>
            <person name="Bonito G."/>
        </authorList>
    </citation>
    <scope>NUCLEOTIDE SEQUENCE</scope>
    <source>
        <strain evidence="2">MES-2147</strain>
    </source>
</reference>
<evidence type="ECO:0000313" key="2">
    <source>
        <dbReference type="EMBL" id="KAF9979414.1"/>
    </source>
</evidence>
<keyword evidence="3" id="KW-1185">Reference proteome</keyword>
<organism evidence="2 3">
    <name type="scientific">Modicella reniformis</name>
    <dbReference type="NCBI Taxonomy" id="1440133"/>
    <lineage>
        <taxon>Eukaryota</taxon>
        <taxon>Fungi</taxon>
        <taxon>Fungi incertae sedis</taxon>
        <taxon>Mucoromycota</taxon>
        <taxon>Mortierellomycotina</taxon>
        <taxon>Mortierellomycetes</taxon>
        <taxon>Mortierellales</taxon>
        <taxon>Mortierellaceae</taxon>
        <taxon>Modicella</taxon>
    </lineage>
</organism>
<dbReference type="InterPro" id="IPR032675">
    <property type="entry name" value="LRR_dom_sf"/>
</dbReference>
<dbReference type="Proteomes" id="UP000749646">
    <property type="component" value="Unassembled WGS sequence"/>
</dbReference>
<gene>
    <name evidence="2" type="ORF">BGZ65_006621</name>
</gene>
<dbReference type="GO" id="GO:0019005">
    <property type="term" value="C:SCF ubiquitin ligase complex"/>
    <property type="evidence" value="ECO:0007669"/>
    <property type="project" value="TreeGrafter"/>
</dbReference>
<comment type="caution">
    <text evidence="2">The sequence shown here is derived from an EMBL/GenBank/DDBJ whole genome shotgun (WGS) entry which is preliminary data.</text>
</comment>